<sequence length="137" mass="15611">MGPRVNKTAMKRMEPILDQNYHLAEENSKLWKETQTNQMNFDMQLEEIRSTMVSTTNSFVPREELPRGTRATNIQSVTDVEYLYSKKPPTWGYATLKTLAEKTAWKYAKENKINLIIVIPSLMVGPSSLLMSPVASA</sequence>
<dbReference type="OrthoDB" id="2735536at2759"/>
<dbReference type="Proteomes" id="UP000631114">
    <property type="component" value="Unassembled WGS sequence"/>
</dbReference>
<organism evidence="3 4">
    <name type="scientific">Coptis chinensis</name>
    <dbReference type="NCBI Taxonomy" id="261450"/>
    <lineage>
        <taxon>Eukaryota</taxon>
        <taxon>Viridiplantae</taxon>
        <taxon>Streptophyta</taxon>
        <taxon>Embryophyta</taxon>
        <taxon>Tracheophyta</taxon>
        <taxon>Spermatophyta</taxon>
        <taxon>Magnoliopsida</taxon>
        <taxon>Ranunculales</taxon>
        <taxon>Ranunculaceae</taxon>
        <taxon>Coptidoideae</taxon>
        <taxon>Coptis</taxon>
    </lineage>
</organism>
<dbReference type="SUPFAM" id="SSF51735">
    <property type="entry name" value="NAD(P)-binding Rossmann-fold domains"/>
    <property type="match status" value="1"/>
</dbReference>
<reference evidence="3 4" key="1">
    <citation type="submission" date="2020-10" db="EMBL/GenBank/DDBJ databases">
        <title>The Coptis chinensis genome and diversification of protoberbering-type alkaloids.</title>
        <authorList>
            <person name="Wang B."/>
            <person name="Shu S."/>
            <person name="Song C."/>
            <person name="Liu Y."/>
        </authorList>
    </citation>
    <scope>NUCLEOTIDE SEQUENCE [LARGE SCALE GENOMIC DNA]</scope>
    <source>
        <strain evidence="3">HL-2020</strain>
        <tissue evidence="3">Leaf</tissue>
    </source>
</reference>
<dbReference type="EMBL" id="JADFTS010000006">
    <property type="protein sequence ID" value="KAF9603311.1"/>
    <property type="molecule type" value="Genomic_DNA"/>
</dbReference>
<protein>
    <recommendedName>
        <fullName evidence="2">NAD-dependent epimerase/dehydratase domain-containing protein</fullName>
    </recommendedName>
</protein>
<dbReference type="AlphaFoldDB" id="A0A835LXR3"/>
<keyword evidence="1" id="KW-0472">Membrane</keyword>
<comment type="caution">
    <text evidence="3">The sequence shown here is derived from an EMBL/GenBank/DDBJ whole genome shotgun (WGS) entry which is preliminary data.</text>
</comment>
<proteinExistence type="predicted"/>
<dbReference type="InterPro" id="IPR001509">
    <property type="entry name" value="Epimerase_deHydtase"/>
</dbReference>
<keyword evidence="1" id="KW-0812">Transmembrane</keyword>
<evidence type="ECO:0000256" key="1">
    <source>
        <dbReference type="SAM" id="Phobius"/>
    </source>
</evidence>
<evidence type="ECO:0000259" key="2">
    <source>
        <dbReference type="Pfam" id="PF01370"/>
    </source>
</evidence>
<dbReference type="Pfam" id="PF01370">
    <property type="entry name" value="Epimerase"/>
    <property type="match status" value="1"/>
</dbReference>
<name>A0A835LXR3_9MAGN</name>
<dbReference type="Gene3D" id="3.40.50.720">
    <property type="entry name" value="NAD(P)-binding Rossmann-like Domain"/>
    <property type="match status" value="1"/>
</dbReference>
<keyword evidence="1" id="KW-1133">Transmembrane helix</keyword>
<dbReference type="InterPro" id="IPR036291">
    <property type="entry name" value="NAD(P)-bd_dom_sf"/>
</dbReference>
<evidence type="ECO:0000313" key="3">
    <source>
        <dbReference type="EMBL" id="KAF9603311.1"/>
    </source>
</evidence>
<accession>A0A835LXR3</accession>
<keyword evidence="4" id="KW-1185">Reference proteome</keyword>
<gene>
    <name evidence="3" type="ORF">IFM89_034660</name>
</gene>
<feature type="domain" description="NAD-dependent epimerase/dehydratase" evidence="2">
    <location>
        <begin position="81"/>
        <end position="127"/>
    </location>
</feature>
<evidence type="ECO:0000313" key="4">
    <source>
        <dbReference type="Proteomes" id="UP000631114"/>
    </source>
</evidence>
<feature type="transmembrane region" description="Helical" evidence="1">
    <location>
        <begin position="115"/>
        <end position="135"/>
    </location>
</feature>